<dbReference type="EMBL" id="JAMWBK010000003">
    <property type="protein sequence ID" value="KAJ8907203.1"/>
    <property type="molecule type" value="Genomic_DNA"/>
</dbReference>
<dbReference type="GO" id="GO:0046872">
    <property type="term" value="F:metal ion binding"/>
    <property type="evidence" value="ECO:0007669"/>
    <property type="project" value="UniProtKB-KW"/>
</dbReference>
<feature type="domain" description="Peptidase M28" evidence="10">
    <location>
        <begin position="290"/>
        <end position="502"/>
    </location>
</feature>
<evidence type="ECO:0000256" key="9">
    <source>
        <dbReference type="SAM" id="Phobius"/>
    </source>
</evidence>
<comment type="cofactor">
    <cofactor evidence="1">
        <name>Zn(2+)</name>
        <dbReference type="ChEBI" id="CHEBI:29105"/>
    </cofactor>
</comment>
<dbReference type="Pfam" id="PF04389">
    <property type="entry name" value="Peptidase_M28"/>
    <property type="match status" value="1"/>
</dbReference>
<proteinExistence type="inferred from homology"/>
<evidence type="ECO:0000256" key="4">
    <source>
        <dbReference type="ARBA" id="ARBA00022723"/>
    </source>
</evidence>
<evidence type="ECO:0000256" key="3">
    <source>
        <dbReference type="ARBA" id="ARBA00022670"/>
    </source>
</evidence>
<evidence type="ECO:0000256" key="8">
    <source>
        <dbReference type="ARBA" id="ARBA00043962"/>
    </source>
</evidence>
<dbReference type="PANTHER" id="PTHR12147:SF56">
    <property type="entry name" value="AMINOPEPTIDASE YDR415C-RELATED"/>
    <property type="match status" value="1"/>
</dbReference>
<gene>
    <name evidence="11" type="ORF">NDN08_003684</name>
</gene>
<dbReference type="Proteomes" id="UP001157974">
    <property type="component" value="Unassembled WGS sequence"/>
</dbReference>
<dbReference type="SUPFAM" id="SSF53187">
    <property type="entry name" value="Zn-dependent exopeptidases"/>
    <property type="match status" value="1"/>
</dbReference>
<keyword evidence="3" id="KW-0645">Protease</keyword>
<keyword evidence="9" id="KW-0472">Membrane</keyword>
<keyword evidence="5" id="KW-0732">Signal</keyword>
<keyword evidence="9" id="KW-1133">Transmembrane helix</keyword>
<dbReference type="GO" id="GO:0004177">
    <property type="term" value="F:aminopeptidase activity"/>
    <property type="evidence" value="ECO:0007669"/>
    <property type="project" value="UniProtKB-KW"/>
</dbReference>
<keyword evidence="12" id="KW-1185">Reference proteome</keyword>
<accession>A0AAV8UX80</accession>
<comment type="similarity">
    <text evidence="8">Belongs to the peptidase M28 family. M28E subfamily.</text>
</comment>
<keyword evidence="6" id="KW-0378">Hydrolase</keyword>
<evidence type="ECO:0000256" key="1">
    <source>
        <dbReference type="ARBA" id="ARBA00001947"/>
    </source>
</evidence>
<dbReference type="PANTHER" id="PTHR12147">
    <property type="entry name" value="METALLOPEPTIDASE M28 FAMILY MEMBER"/>
    <property type="match status" value="1"/>
</dbReference>
<evidence type="ECO:0000313" key="11">
    <source>
        <dbReference type="EMBL" id="KAJ8907203.1"/>
    </source>
</evidence>
<name>A0AAV8UX80_9RHOD</name>
<keyword evidence="4" id="KW-0479">Metal-binding</keyword>
<evidence type="ECO:0000259" key="10">
    <source>
        <dbReference type="Pfam" id="PF04389"/>
    </source>
</evidence>
<dbReference type="Gene3D" id="3.50.30.30">
    <property type="match status" value="1"/>
</dbReference>
<feature type="transmembrane region" description="Helical" evidence="9">
    <location>
        <begin position="12"/>
        <end position="33"/>
    </location>
</feature>
<dbReference type="GO" id="GO:0008235">
    <property type="term" value="F:metalloexopeptidase activity"/>
    <property type="evidence" value="ECO:0007669"/>
    <property type="project" value="InterPro"/>
</dbReference>
<comment type="caution">
    <text evidence="11">The sequence shown here is derived from an EMBL/GenBank/DDBJ whole genome shotgun (WGS) entry which is preliminary data.</text>
</comment>
<reference evidence="11 12" key="1">
    <citation type="journal article" date="2023" name="Nat. Commun.">
        <title>Origin of minicircular mitochondrial genomes in red algae.</title>
        <authorList>
            <person name="Lee Y."/>
            <person name="Cho C.H."/>
            <person name="Lee Y.M."/>
            <person name="Park S.I."/>
            <person name="Yang J.H."/>
            <person name="West J.A."/>
            <person name="Bhattacharya D."/>
            <person name="Yoon H.S."/>
        </authorList>
    </citation>
    <scope>NUCLEOTIDE SEQUENCE [LARGE SCALE GENOMIC DNA]</scope>
    <source>
        <strain evidence="11 12">CCMP1338</strain>
        <tissue evidence="11">Whole cell</tissue>
    </source>
</reference>
<dbReference type="InterPro" id="IPR045175">
    <property type="entry name" value="M28_fam"/>
</dbReference>
<evidence type="ECO:0000256" key="2">
    <source>
        <dbReference type="ARBA" id="ARBA00022438"/>
    </source>
</evidence>
<dbReference type="GO" id="GO:0006508">
    <property type="term" value="P:proteolysis"/>
    <property type="evidence" value="ECO:0007669"/>
    <property type="project" value="UniProtKB-KW"/>
</dbReference>
<dbReference type="InterPro" id="IPR007484">
    <property type="entry name" value="Peptidase_M28"/>
</dbReference>
<sequence>MAVYRRRPRIRIVWLTVALFTVVALFGGLGFLMSEDRFPGVVLNTARLDSHIKYLSSLSLEGRAVGTEGEISAVQYIRGVLDTIGFKTTVQTVPLQGVTLPAVNLSIGSDNLRRGQDFVITSEAENVNIVELKDERILYGGYCIKTDGNPEDYDSFCSTDVRGRVILCLVNDPFEGPLTYYGRWVYKVEELRRRGAAGVLLVHTTESAGYGWNVLQSPDGGENIRLMSKDGEEGLKIRAWVAQHIAERILKISIDRAFEEANRGGLCMQETDMILHVRLDITRRELYGLNVIGQLDGSAGNNEHVILTSHHDHLGAIERNGEKVIYPGALDNASGVGKLLELATYFAAMKSQARCCKRKLVVITPTAEEAVLLGSSYYADHPLLPLAQCAAVLNMDGMNVWGPTTDSVGIGSERSTLGDILARAAREEGQRVAPDPAPEQGLFFRSDQLPFARKGVPAMKITHGFSFTNHEQDIDEYLNATVWDYNRNVYHQPVDTYEYLHEQGDPYSGAEQEFKVGARVLFDLLVRGFSPKWMPGEPFARFRS</sequence>
<keyword evidence="7" id="KW-0862">Zinc</keyword>
<dbReference type="Gene3D" id="3.40.630.10">
    <property type="entry name" value="Zn peptidases"/>
    <property type="match status" value="1"/>
</dbReference>
<evidence type="ECO:0000313" key="12">
    <source>
        <dbReference type="Proteomes" id="UP001157974"/>
    </source>
</evidence>
<keyword evidence="9" id="KW-0812">Transmembrane</keyword>
<keyword evidence="2" id="KW-0031">Aminopeptidase</keyword>
<evidence type="ECO:0000256" key="7">
    <source>
        <dbReference type="ARBA" id="ARBA00022833"/>
    </source>
</evidence>
<protein>
    <recommendedName>
        <fullName evidence="10">Peptidase M28 domain-containing protein</fullName>
    </recommendedName>
</protein>
<dbReference type="AlphaFoldDB" id="A0AAV8UX80"/>
<organism evidence="11 12">
    <name type="scientific">Rhodosorus marinus</name>
    <dbReference type="NCBI Taxonomy" id="101924"/>
    <lineage>
        <taxon>Eukaryota</taxon>
        <taxon>Rhodophyta</taxon>
        <taxon>Stylonematophyceae</taxon>
        <taxon>Stylonematales</taxon>
        <taxon>Stylonemataceae</taxon>
        <taxon>Rhodosorus</taxon>
    </lineage>
</organism>
<evidence type="ECO:0000256" key="6">
    <source>
        <dbReference type="ARBA" id="ARBA00022801"/>
    </source>
</evidence>
<evidence type="ECO:0000256" key="5">
    <source>
        <dbReference type="ARBA" id="ARBA00022729"/>
    </source>
</evidence>